<proteinExistence type="predicted"/>
<evidence type="ECO:0000256" key="6">
    <source>
        <dbReference type="ARBA" id="ARBA00022989"/>
    </source>
</evidence>
<dbReference type="SUPFAM" id="SSF82866">
    <property type="entry name" value="Multidrug efflux transporter AcrB transmembrane domain"/>
    <property type="match status" value="2"/>
</dbReference>
<evidence type="ECO:0000256" key="2">
    <source>
        <dbReference type="ARBA" id="ARBA00022448"/>
    </source>
</evidence>
<evidence type="ECO:0000256" key="7">
    <source>
        <dbReference type="ARBA" id="ARBA00023136"/>
    </source>
</evidence>
<dbReference type="RefSeq" id="WP_058936759.1">
    <property type="nucleotide sequence ID" value="NZ_CP013729.1"/>
</dbReference>
<dbReference type="AlphaFoldDB" id="A0A0U3D5I6"/>
<dbReference type="OrthoDB" id="9042683at2"/>
<accession>A0A0U3D5I6</accession>
<protein>
    <submittedName>
        <fullName evidence="8">AcrB/AcrD/AcrF family membrane protein</fullName>
    </submittedName>
</protein>
<dbReference type="GO" id="GO:0005886">
    <property type="term" value="C:plasma membrane"/>
    <property type="evidence" value="ECO:0007669"/>
    <property type="project" value="UniProtKB-SubCell"/>
</dbReference>
<evidence type="ECO:0000256" key="5">
    <source>
        <dbReference type="ARBA" id="ARBA00022692"/>
    </source>
</evidence>
<evidence type="ECO:0000256" key="4">
    <source>
        <dbReference type="ARBA" id="ARBA00022519"/>
    </source>
</evidence>
<dbReference type="Gene3D" id="3.30.70.1320">
    <property type="entry name" value="Multidrug efflux transporter AcrB pore domain like"/>
    <property type="match status" value="1"/>
</dbReference>
<dbReference type="InterPro" id="IPR027463">
    <property type="entry name" value="AcrB_DN_DC_subdom"/>
</dbReference>
<dbReference type="Gene3D" id="3.30.70.1440">
    <property type="entry name" value="Multidrug efflux transporter AcrB pore domain"/>
    <property type="match status" value="1"/>
</dbReference>
<sequence length="1065" mass="113217">MNISAPFIARPVATTLITLGIALAGILGFQLLPIAPLPQVDFPTISVSASLPGASPDTMAATVATPLERALGSIAGVTEITSRSSQGSANIVLQFDLSRDINGAARDVQAAINAARSLLPTGMPSNPTYRKVNPADAPIMILALTSQTLSRGQMYDAASTVLAQRLAQVEGVGQVNVGGGALPAVRVELNPDKLAANGISLDTVRTAISSTNANRPKGSVEEGGRYWQIGANDQARTAADYAPVVLSYRNGAALRLRDVGEVTDSVQDVRNYAASNRQPAILMFIQKEPGANIIETVGRIRELLPHLQASIPPSIELKVISDRTPTIRASLQEVERAMAVSVGLVILVVLLFLRSWRATLLPAVAVPVSLAGTFGIMYLFGYSLDNLSAMALTVATGFVVDDAIVVLENISRYIEQGYPPREAALKGAQEIGFTVISISLSLVAVFIPILLMGGVVGRLFREFAVVLSASILVSMVVSLTTTPMMASRVLRARKDAGTAHPAVAAAGATAPRRRPSWLTRWSSGFSRGLSRGYRRSLMWTLRHQPVALLSLLAVIGVNVYLYGVIPKTFFPQQDTGVLFGGVQADQGSSFGMMRARVDRFMDIILSDPAVENVNGSTSGGNSANFYITLKPLAERRISADGVVNRLRDKMAHEPGANLFLVPVQDIRIGGRQSNAQYQFTLQADDLEVLRTWEPRVRNALSQLPELTDVNTDQQDKGIQTTLVIDREAAARLGITVSNIDTTLSNGFSQRQVGVIYNPLNQYRVVMELAPDYLKGPETLKKLYVTSSSGAQVPLSAFTRVETTNTPLSVNHQGGTPASTISFNLPPGVSLSQATDAINNAMAELGVPVSLRGTFAGTANAFQDALKSQPLLIGAAIIAIYLVLGMLYESLVHPVTILSTLPSAGVGALLALMLFNTEFSIIALIGVILLIGIVKKNAIMMIDFAIARQRTTAHLSAGAAIFRAAKLRLRPILMTTFAAIFGAVPLAVGSGDGAELRQPLGIAIVGGLILSQLLTLYTTPVVFVLMERLRQKLQRLRRRSASGDSASGNAPSVLSAEPPAAPSLQG</sequence>
<keyword evidence="2" id="KW-0813">Transport</keyword>
<dbReference type="FunFam" id="3.30.70.1430:FF:000001">
    <property type="entry name" value="Efflux pump membrane transporter"/>
    <property type="match status" value="1"/>
</dbReference>
<dbReference type="NCBIfam" id="NF033617">
    <property type="entry name" value="RND_permease_2"/>
    <property type="match status" value="1"/>
</dbReference>
<keyword evidence="7" id="KW-0472">Membrane</keyword>
<dbReference type="Gene3D" id="3.30.70.1430">
    <property type="entry name" value="Multidrug efflux transporter AcrB pore domain"/>
    <property type="match status" value="2"/>
</dbReference>
<evidence type="ECO:0000256" key="3">
    <source>
        <dbReference type="ARBA" id="ARBA00022475"/>
    </source>
</evidence>
<dbReference type="GO" id="GO:0042910">
    <property type="term" value="F:xenobiotic transmembrane transporter activity"/>
    <property type="evidence" value="ECO:0007669"/>
    <property type="project" value="TreeGrafter"/>
</dbReference>
<dbReference type="PATRIC" id="fig|76731.3.peg.4553"/>
<keyword evidence="3" id="KW-1003">Cell membrane</keyword>
<dbReference type="InterPro" id="IPR001036">
    <property type="entry name" value="Acrflvin-R"/>
</dbReference>
<keyword evidence="4" id="KW-0997">Cell inner membrane</keyword>
<dbReference type="Proteomes" id="UP000060699">
    <property type="component" value="Chromosome"/>
</dbReference>
<dbReference type="SUPFAM" id="SSF82693">
    <property type="entry name" value="Multidrug efflux transporter AcrB pore domain, PN1, PN2, PC1 and PC2 subdomains"/>
    <property type="match status" value="4"/>
</dbReference>
<dbReference type="SUPFAM" id="SSF82714">
    <property type="entry name" value="Multidrug efflux transporter AcrB TolC docking domain, DN and DC subdomains"/>
    <property type="match status" value="2"/>
</dbReference>
<dbReference type="PANTHER" id="PTHR32063:SF34">
    <property type="entry name" value="MULTIDRUG RESISTANCE PROTEIN MDTC"/>
    <property type="match status" value="1"/>
</dbReference>
<dbReference type="Gene3D" id="3.30.2090.10">
    <property type="entry name" value="Multidrug efflux transporter AcrB TolC docking domain, DN and DC subdomains"/>
    <property type="match status" value="2"/>
</dbReference>
<reference evidence="8 9" key="1">
    <citation type="submission" date="2015-12" db="EMBL/GenBank/DDBJ databases">
        <title>Complete genome of Roseateles depolymerans KCTC 42856.</title>
        <authorList>
            <person name="Kim K.M."/>
        </authorList>
    </citation>
    <scope>NUCLEOTIDE SEQUENCE [LARGE SCALE GENOMIC DNA]</scope>
    <source>
        <strain evidence="8 9">KCTC 42856</strain>
    </source>
</reference>
<dbReference type="KEGG" id="rdp:RD2015_4445"/>
<evidence type="ECO:0000313" key="8">
    <source>
        <dbReference type="EMBL" id="ALV08886.1"/>
    </source>
</evidence>
<dbReference type="STRING" id="76731.RD2015_4445"/>
<evidence type="ECO:0000313" key="9">
    <source>
        <dbReference type="Proteomes" id="UP000060699"/>
    </source>
</evidence>
<dbReference type="PANTHER" id="PTHR32063">
    <property type="match status" value="1"/>
</dbReference>
<dbReference type="Pfam" id="PF00873">
    <property type="entry name" value="ACR_tran"/>
    <property type="match status" value="1"/>
</dbReference>
<evidence type="ECO:0000256" key="1">
    <source>
        <dbReference type="ARBA" id="ARBA00004429"/>
    </source>
</evidence>
<keyword evidence="9" id="KW-1185">Reference proteome</keyword>
<gene>
    <name evidence="8" type="ORF">RD2015_4445</name>
</gene>
<name>A0A0U3D5I6_9BURK</name>
<dbReference type="FunFam" id="1.20.1640.10:FF:000001">
    <property type="entry name" value="Efflux pump membrane transporter"/>
    <property type="match status" value="1"/>
</dbReference>
<comment type="subcellular location">
    <subcellularLocation>
        <location evidence="1">Cell inner membrane</location>
        <topology evidence="1">Multi-pass membrane protein</topology>
    </subcellularLocation>
</comment>
<dbReference type="EMBL" id="CP013729">
    <property type="protein sequence ID" value="ALV08886.1"/>
    <property type="molecule type" value="Genomic_DNA"/>
</dbReference>
<organism evidence="8 9">
    <name type="scientific">Roseateles depolymerans</name>
    <dbReference type="NCBI Taxonomy" id="76731"/>
    <lineage>
        <taxon>Bacteria</taxon>
        <taxon>Pseudomonadati</taxon>
        <taxon>Pseudomonadota</taxon>
        <taxon>Betaproteobacteria</taxon>
        <taxon>Burkholderiales</taxon>
        <taxon>Sphaerotilaceae</taxon>
        <taxon>Roseateles</taxon>
    </lineage>
</organism>
<dbReference type="PRINTS" id="PR00702">
    <property type="entry name" value="ACRIFLAVINRP"/>
</dbReference>
<dbReference type="Gene3D" id="1.20.1640.10">
    <property type="entry name" value="Multidrug efflux transporter AcrB transmembrane domain"/>
    <property type="match status" value="2"/>
</dbReference>
<keyword evidence="5" id="KW-0812">Transmembrane</keyword>
<keyword evidence="6" id="KW-1133">Transmembrane helix</keyword>